<name>A0A4U1IVQ5_9BACT</name>
<dbReference type="EMBL" id="SSMQ01000067">
    <property type="protein sequence ID" value="TKC98540.1"/>
    <property type="molecule type" value="Genomic_DNA"/>
</dbReference>
<dbReference type="OrthoDB" id="9822919at2"/>
<dbReference type="Proteomes" id="UP000309215">
    <property type="component" value="Unassembled WGS sequence"/>
</dbReference>
<protein>
    <submittedName>
        <fullName evidence="1">Uncharacterized protein</fullName>
    </submittedName>
</protein>
<sequence>MKDEKNLFLLRVCAASAAAVSTTACSVGDVSDLFAFRTTSVDDDLTIRTSDGRVFRGDPGSIEIRAPLPNGPPAMASVTLSTADRRGYGLSIAFDISTETLLERSFSVALSEGYSGGTLAYLSQSGASIIGPGTLFLRTSYGKLNGQFETADEAFPVGTIEGRYEVVCLVLPEMLGASPNGEASQGTWILVEDEAKTSKFCQTFAGL</sequence>
<accession>A0A4U1IVQ5</accession>
<dbReference type="RefSeq" id="WP_136934579.1">
    <property type="nucleotide sequence ID" value="NZ_SSMQ01000067.1"/>
</dbReference>
<comment type="caution">
    <text evidence="1">The sequence shown here is derived from an EMBL/GenBank/DDBJ whole genome shotgun (WGS) entry which is preliminary data.</text>
</comment>
<reference evidence="1 2" key="1">
    <citation type="submission" date="2019-04" db="EMBL/GenBank/DDBJ databases">
        <authorList>
            <person name="Li Y."/>
            <person name="Wang J."/>
        </authorList>
    </citation>
    <scope>NUCLEOTIDE SEQUENCE [LARGE SCALE GENOMIC DNA]</scope>
    <source>
        <strain evidence="1 2">DSM 14668</strain>
    </source>
</reference>
<dbReference type="AlphaFoldDB" id="A0A4U1IVQ5"/>
<organism evidence="1 2">
    <name type="scientific">Polyangium fumosum</name>
    <dbReference type="NCBI Taxonomy" id="889272"/>
    <lineage>
        <taxon>Bacteria</taxon>
        <taxon>Pseudomonadati</taxon>
        <taxon>Myxococcota</taxon>
        <taxon>Polyangia</taxon>
        <taxon>Polyangiales</taxon>
        <taxon>Polyangiaceae</taxon>
        <taxon>Polyangium</taxon>
    </lineage>
</organism>
<evidence type="ECO:0000313" key="2">
    <source>
        <dbReference type="Proteomes" id="UP000309215"/>
    </source>
</evidence>
<keyword evidence="2" id="KW-1185">Reference proteome</keyword>
<proteinExistence type="predicted"/>
<evidence type="ECO:0000313" key="1">
    <source>
        <dbReference type="EMBL" id="TKC98540.1"/>
    </source>
</evidence>
<dbReference type="PROSITE" id="PS51257">
    <property type="entry name" value="PROKAR_LIPOPROTEIN"/>
    <property type="match status" value="1"/>
</dbReference>
<gene>
    <name evidence="1" type="ORF">E8A74_41005</name>
</gene>